<proteinExistence type="predicted"/>
<dbReference type="EMBL" id="BAAAPY010000007">
    <property type="protein sequence ID" value="GAA2080804.1"/>
    <property type="molecule type" value="Genomic_DNA"/>
</dbReference>
<reference evidence="2 3" key="1">
    <citation type="journal article" date="2019" name="Int. J. Syst. Evol. Microbiol.">
        <title>The Global Catalogue of Microorganisms (GCM) 10K type strain sequencing project: providing services to taxonomists for standard genome sequencing and annotation.</title>
        <authorList>
            <consortium name="The Broad Institute Genomics Platform"/>
            <consortium name="The Broad Institute Genome Sequencing Center for Infectious Disease"/>
            <person name="Wu L."/>
            <person name="Ma J."/>
        </authorList>
    </citation>
    <scope>NUCLEOTIDE SEQUENCE [LARGE SCALE GENOMIC DNA]</scope>
    <source>
        <strain evidence="2 3">JCM 15749</strain>
    </source>
</reference>
<keyword evidence="3" id="KW-1185">Reference proteome</keyword>
<organism evidence="2 3">
    <name type="scientific">Aeromicrobium halocynthiae</name>
    <dbReference type="NCBI Taxonomy" id="560557"/>
    <lineage>
        <taxon>Bacteria</taxon>
        <taxon>Bacillati</taxon>
        <taxon>Actinomycetota</taxon>
        <taxon>Actinomycetes</taxon>
        <taxon>Propionibacteriales</taxon>
        <taxon>Nocardioidaceae</taxon>
        <taxon>Aeromicrobium</taxon>
    </lineage>
</organism>
<name>A0ABN2W1U1_9ACTN</name>
<dbReference type="Proteomes" id="UP001501480">
    <property type="component" value="Unassembled WGS sequence"/>
</dbReference>
<evidence type="ECO:0000313" key="3">
    <source>
        <dbReference type="Proteomes" id="UP001501480"/>
    </source>
</evidence>
<sequence length="217" mass="22800">MAGLVVALGLTACSGEADEEEPTAAATSEVEETEEEPVAVEGQPAWANPIAEGGEVIATFELGDLTVEARQMGTETATRTGNFVDPEDNEPIISEGDEIVYVQYVVTNTGDPIDLGSSLVSFDARYDDWPYLQGMDGTTDLEQYESLGLFTSGVAAGEAADPPVYTLGTGESFSVSENFLYQAGSPLTIEATMTPVDAQGDLLHDDRVEAEGSGTIS</sequence>
<gene>
    <name evidence="2" type="ORF">GCM10009821_21640</name>
</gene>
<comment type="caution">
    <text evidence="2">The sequence shown here is derived from an EMBL/GenBank/DDBJ whole genome shotgun (WGS) entry which is preliminary data.</text>
</comment>
<evidence type="ECO:0000256" key="1">
    <source>
        <dbReference type="SAM" id="MobiDB-lite"/>
    </source>
</evidence>
<feature type="region of interest" description="Disordered" evidence="1">
    <location>
        <begin position="15"/>
        <end position="39"/>
    </location>
</feature>
<protein>
    <recommendedName>
        <fullName evidence="4">DUF4352 domain-containing protein</fullName>
    </recommendedName>
</protein>
<evidence type="ECO:0000313" key="2">
    <source>
        <dbReference type="EMBL" id="GAA2080804.1"/>
    </source>
</evidence>
<evidence type="ECO:0008006" key="4">
    <source>
        <dbReference type="Google" id="ProtNLM"/>
    </source>
</evidence>
<accession>A0ABN2W1U1</accession>
<feature type="compositionally biased region" description="Acidic residues" evidence="1">
    <location>
        <begin position="29"/>
        <end position="38"/>
    </location>
</feature>